<proteinExistence type="predicted"/>
<feature type="compositionally biased region" description="Acidic residues" evidence="5">
    <location>
        <begin position="245"/>
        <end position="256"/>
    </location>
</feature>
<keyword evidence="7" id="KW-1185">Reference proteome</keyword>
<protein>
    <submittedName>
        <fullName evidence="6">Regulator of volume decrease after cellular swelling-domain-containing protein</fullName>
    </submittedName>
</protein>
<feature type="region of interest" description="Disordered" evidence="5">
    <location>
        <begin position="205"/>
        <end position="287"/>
    </location>
</feature>
<evidence type="ECO:0000256" key="1">
    <source>
        <dbReference type="ARBA" id="ARBA00004123"/>
    </source>
</evidence>
<organism evidence="6 7">
    <name type="scientific">Emericellopsis atlantica</name>
    <dbReference type="NCBI Taxonomy" id="2614577"/>
    <lineage>
        <taxon>Eukaryota</taxon>
        <taxon>Fungi</taxon>
        <taxon>Dikarya</taxon>
        <taxon>Ascomycota</taxon>
        <taxon>Pezizomycotina</taxon>
        <taxon>Sordariomycetes</taxon>
        <taxon>Hypocreomycetidae</taxon>
        <taxon>Hypocreales</taxon>
        <taxon>Bionectriaceae</taxon>
        <taxon>Emericellopsis</taxon>
    </lineage>
</organism>
<dbReference type="PANTHER" id="PTHR21399">
    <property type="entry name" value="CHLORIDE CONDUCTANCE REGULATORY PROTEIN ICLN"/>
    <property type="match status" value="1"/>
</dbReference>
<dbReference type="InterPro" id="IPR011993">
    <property type="entry name" value="PH-like_dom_sf"/>
</dbReference>
<comment type="caution">
    <text evidence="6">The sequence shown here is derived from an EMBL/GenBank/DDBJ whole genome shotgun (WGS) entry which is preliminary data.</text>
</comment>
<evidence type="ECO:0000256" key="2">
    <source>
        <dbReference type="ARBA" id="ARBA00004496"/>
    </source>
</evidence>
<name>A0A9P7ZIB9_9HYPO</name>
<sequence length="287" mass="30970">MPPTTIRSPPSVADYTPLEEFQSQTPASFTGGKPVLYHHLTGAKATIPKSQAGVLAIFPTDAPSRPSRESNGEQAPEEVIEREVDVFVHSESFTSFSKEAEAGVSIPYPSISIHAVKNEGGLSAIWMQLEFSDGGDSDEDYNCIDLTITPRDATQEATKALYEAMSACSDLHPDPNEGEDEEEDYSDRIVFEGSHEALEGFEGVLRGQSDGGLPPPMPGSGGWITADNVNEYFDADGTWIKDGDQQDDAEEDEELGDGAGRTRGHDEVDNDGVNGGQDEEAKRARTE</sequence>
<dbReference type="Gene3D" id="2.30.29.30">
    <property type="entry name" value="Pleckstrin-homology domain (PH domain)/Phosphotyrosine-binding domain (PTB)"/>
    <property type="match status" value="1"/>
</dbReference>
<dbReference type="InterPro" id="IPR039924">
    <property type="entry name" value="ICln/Lot5/Saf5"/>
</dbReference>
<accession>A0A9P7ZIB9</accession>
<dbReference type="GO" id="GO:0045292">
    <property type="term" value="P:mRNA cis splicing, via spliceosome"/>
    <property type="evidence" value="ECO:0007669"/>
    <property type="project" value="TreeGrafter"/>
</dbReference>
<keyword evidence="4" id="KW-0539">Nucleus</keyword>
<dbReference type="GO" id="GO:0005829">
    <property type="term" value="C:cytosol"/>
    <property type="evidence" value="ECO:0007669"/>
    <property type="project" value="TreeGrafter"/>
</dbReference>
<dbReference type="Proteomes" id="UP000887229">
    <property type="component" value="Unassembled WGS sequence"/>
</dbReference>
<reference evidence="6" key="1">
    <citation type="journal article" date="2021" name="IMA Fungus">
        <title>Genomic characterization of three marine fungi, including Emericellopsis atlantica sp. nov. with signatures of a generalist lifestyle and marine biomass degradation.</title>
        <authorList>
            <person name="Hagestad O.C."/>
            <person name="Hou L."/>
            <person name="Andersen J.H."/>
            <person name="Hansen E.H."/>
            <person name="Altermark B."/>
            <person name="Li C."/>
            <person name="Kuhnert E."/>
            <person name="Cox R.J."/>
            <person name="Crous P.W."/>
            <person name="Spatafora J.W."/>
            <person name="Lail K."/>
            <person name="Amirebrahimi M."/>
            <person name="Lipzen A."/>
            <person name="Pangilinan J."/>
            <person name="Andreopoulos W."/>
            <person name="Hayes R.D."/>
            <person name="Ng V."/>
            <person name="Grigoriev I.V."/>
            <person name="Jackson S.A."/>
            <person name="Sutton T.D.S."/>
            <person name="Dobson A.D.W."/>
            <person name="Rama T."/>
        </authorList>
    </citation>
    <scope>NUCLEOTIDE SEQUENCE</scope>
    <source>
        <strain evidence="6">TS7</strain>
    </source>
</reference>
<evidence type="ECO:0000256" key="5">
    <source>
        <dbReference type="SAM" id="MobiDB-lite"/>
    </source>
</evidence>
<evidence type="ECO:0000256" key="3">
    <source>
        <dbReference type="ARBA" id="ARBA00022490"/>
    </source>
</evidence>
<evidence type="ECO:0000256" key="4">
    <source>
        <dbReference type="ARBA" id="ARBA00023242"/>
    </source>
</evidence>
<dbReference type="GO" id="GO:0000387">
    <property type="term" value="P:spliceosomal snRNP assembly"/>
    <property type="evidence" value="ECO:0007669"/>
    <property type="project" value="TreeGrafter"/>
</dbReference>
<dbReference type="EMBL" id="MU251263">
    <property type="protein sequence ID" value="KAG9252276.1"/>
    <property type="molecule type" value="Genomic_DNA"/>
</dbReference>
<dbReference type="Pfam" id="PF03517">
    <property type="entry name" value="Voldacs"/>
    <property type="match status" value="1"/>
</dbReference>
<gene>
    <name evidence="6" type="ORF">F5Z01DRAFT_240090</name>
</gene>
<comment type="subcellular location">
    <subcellularLocation>
        <location evidence="2">Cytoplasm</location>
    </subcellularLocation>
    <subcellularLocation>
        <location evidence="1">Nucleus</location>
    </subcellularLocation>
</comment>
<evidence type="ECO:0000313" key="6">
    <source>
        <dbReference type="EMBL" id="KAG9252276.1"/>
    </source>
</evidence>
<dbReference type="PANTHER" id="PTHR21399:SF0">
    <property type="entry name" value="METHYLOSOME SUBUNIT PICLN"/>
    <property type="match status" value="1"/>
</dbReference>
<dbReference type="AlphaFoldDB" id="A0A9P7ZIB9"/>
<dbReference type="GeneID" id="70289293"/>
<dbReference type="OrthoDB" id="19714at2759"/>
<dbReference type="GO" id="GO:0005681">
    <property type="term" value="C:spliceosomal complex"/>
    <property type="evidence" value="ECO:0007669"/>
    <property type="project" value="TreeGrafter"/>
</dbReference>
<keyword evidence="3" id="KW-0963">Cytoplasm</keyword>
<evidence type="ECO:0000313" key="7">
    <source>
        <dbReference type="Proteomes" id="UP000887229"/>
    </source>
</evidence>
<dbReference type="GO" id="GO:0034715">
    <property type="term" value="C:pICln-Sm protein complex"/>
    <property type="evidence" value="ECO:0007669"/>
    <property type="project" value="TreeGrafter"/>
</dbReference>
<dbReference type="RefSeq" id="XP_046116200.1">
    <property type="nucleotide sequence ID" value="XM_046258390.1"/>
</dbReference>